<dbReference type="Proteomes" id="UP001601058">
    <property type="component" value="Unassembled WGS sequence"/>
</dbReference>
<dbReference type="InterPro" id="IPR053916">
    <property type="entry name" value="DUF6978"/>
</dbReference>
<dbReference type="RefSeq" id="WP_389217685.1">
    <property type="nucleotide sequence ID" value="NZ_JBIACJ010000003.1"/>
</dbReference>
<comment type="caution">
    <text evidence="1">The sequence shown here is derived from an EMBL/GenBank/DDBJ whole genome shotgun (WGS) entry which is preliminary data.</text>
</comment>
<reference evidence="1 2" key="1">
    <citation type="submission" date="2024-08" db="EMBL/GenBank/DDBJ databases">
        <title>Two novel Cytobacillus novel species.</title>
        <authorList>
            <person name="Liu G."/>
        </authorList>
    </citation>
    <scope>NUCLEOTIDE SEQUENCE [LARGE SCALE GENOMIC DNA]</scope>
    <source>
        <strain evidence="1 2">FJAT-53684</strain>
    </source>
</reference>
<dbReference type="EMBL" id="JBIACJ010000003">
    <property type="protein sequence ID" value="MFE8696190.1"/>
    <property type="molecule type" value="Genomic_DNA"/>
</dbReference>
<protein>
    <submittedName>
        <fullName evidence="1">DUF6978 family protein</fullName>
    </submittedName>
</protein>
<proteinExistence type="predicted"/>
<keyword evidence="2" id="KW-1185">Reference proteome</keyword>
<organism evidence="1 2">
    <name type="scientific">Cytobacillus mangrovibacter</name>
    <dbReference type="NCBI Taxonomy" id="3299024"/>
    <lineage>
        <taxon>Bacteria</taxon>
        <taxon>Bacillati</taxon>
        <taxon>Bacillota</taxon>
        <taxon>Bacilli</taxon>
        <taxon>Bacillales</taxon>
        <taxon>Bacillaceae</taxon>
        <taxon>Cytobacillus</taxon>
    </lineage>
</organism>
<evidence type="ECO:0000313" key="1">
    <source>
        <dbReference type="EMBL" id="MFE8696190.1"/>
    </source>
</evidence>
<gene>
    <name evidence="1" type="ORF">ACFYKT_07470</name>
</gene>
<accession>A0ABW6JWC4</accession>
<dbReference type="Pfam" id="PF22398">
    <property type="entry name" value="DUF6978"/>
    <property type="match status" value="1"/>
</dbReference>
<name>A0ABW6JWC4_9BACI</name>
<sequence length="150" mass="17637">MLTQKEADYYINVLKSLKHRGTIIKFPSPTEHIIIEAESNNNNKDLFKFYINRKGKYNIKKCTYMSRYKNTHDLLRIDIEGPAHDNPDGTTIECPHIHIYKEGYNLSWAYPLPQIIKTDPENLLQILIDFFEYNKVTNINHFSYQEGGLV</sequence>
<evidence type="ECO:0000313" key="2">
    <source>
        <dbReference type="Proteomes" id="UP001601058"/>
    </source>
</evidence>